<keyword evidence="4" id="KW-0249">Electron transport</keyword>
<evidence type="ECO:0000313" key="9">
    <source>
        <dbReference type="EMBL" id="RLL62125.1"/>
    </source>
</evidence>
<dbReference type="GO" id="GO:0046872">
    <property type="term" value="F:metal ion binding"/>
    <property type="evidence" value="ECO:0007669"/>
    <property type="project" value="UniProtKB-KW"/>
</dbReference>
<evidence type="ECO:0000256" key="3">
    <source>
        <dbReference type="ARBA" id="ARBA00022723"/>
    </source>
</evidence>
<name>A0A421BJD7_9RHOB</name>
<sequence>MHARRQTLAGLTLLLAASAAQAGDDITPLITEGTDTVPACATCHGETGLGSADVGAPMIAGMDAGFLAGALRGFAAGTRRGDTMSGIAPELSEAQIDALAAHFAALAPEKQDWPLPETDTPADVARGEAIFRNGAWDAGVPACASCHGQNGEGQSATFPRIAGQEPAYVMTRLEQLAEGDQPSDDSTVALMAAVARKLSPEDRAALAAFVATLDPTAGHVTGYTAANLAWDVPKMKASPLADAIDWTAAQTAYEKQQKRINNPKVYTHTPPTPDQIPEGPEGEMIRFGRDIFINTQQLRGTYVGNDLACTNCHLNAGAKADAAPIWATTVDFPQYRSKNLHVNTLYERLAGCFTYSMNGTPPAPNSKVMVALESYMKWLATGIPSDAIIEPRGYIYLPVPEQKPDYARGEAVYEARCAACHGSDGAGVKNGDHVAFPPLWGENSFNWGAGMHDLEKAAGFIKHNMPLGNADLSDADAWDVALYIDSHQRPQDPRWLGSVEDTRRFFQRGSNTYGLTTPAGKMGDIGAPLPKPAGLSAAESVSPKLTDVARAQIAAEGAAN</sequence>
<keyword evidence="10" id="KW-1185">Reference proteome</keyword>
<feature type="domain" description="Cytochrome c" evidence="8">
    <location>
        <begin position="404"/>
        <end position="488"/>
    </location>
</feature>
<dbReference type="RefSeq" id="WP_121534909.1">
    <property type="nucleotide sequence ID" value="NZ_RCHI01000024.1"/>
</dbReference>
<dbReference type="PANTHER" id="PTHR33751">
    <property type="entry name" value="CBB3-TYPE CYTOCHROME C OXIDASE SUBUNIT FIXP"/>
    <property type="match status" value="1"/>
</dbReference>
<evidence type="ECO:0000256" key="2">
    <source>
        <dbReference type="ARBA" id="ARBA00022617"/>
    </source>
</evidence>
<keyword evidence="5 6" id="KW-0408">Iron</keyword>
<accession>A0A421BJD7</accession>
<comment type="caution">
    <text evidence="9">The sequence shown here is derived from an EMBL/GenBank/DDBJ whole genome shotgun (WGS) entry which is preliminary data.</text>
</comment>
<dbReference type="EMBL" id="RCHI01000024">
    <property type="protein sequence ID" value="RLL62125.1"/>
    <property type="molecule type" value="Genomic_DNA"/>
</dbReference>
<dbReference type="PROSITE" id="PS51007">
    <property type="entry name" value="CYTC"/>
    <property type="match status" value="3"/>
</dbReference>
<evidence type="ECO:0000256" key="1">
    <source>
        <dbReference type="ARBA" id="ARBA00022448"/>
    </source>
</evidence>
<dbReference type="InterPro" id="IPR050597">
    <property type="entry name" value="Cytochrome_c_Oxidase_Subunit"/>
</dbReference>
<evidence type="ECO:0000256" key="5">
    <source>
        <dbReference type="ARBA" id="ARBA00023004"/>
    </source>
</evidence>
<evidence type="ECO:0000313" key="10">
    <source>
        <dbReference type="Proteomes" id="UP000279673"/>
    </source>
</evidence>
<dbReference type="AlphaFoldDB" id="A0A421BJD7"/>
<proteinExistence type="predicted"/>
<dbReference type="InterPro" id="IPR009056">
    <property type="entry name" value="Cyt_c-like_dom"/>
</dbReference>
<feature type="domain" description="Cytochrome c" evidence="8">
    <location>
        <begin position="18"/>
        <end position="107"/>
    </location>
</feature>
<dbReference type="PANTHER" id="PTHR33751:SF9">
    <property type="entry name" value="CYTOCHROME C4"/>
    <property type="match status" value="1"/>
</dbReference>
<protein>
    <submittedName>
        <fullName evidence="9">Cytochrome C</fullName>
    </submittedName>
</protein>
<dbReference type="SUPFAM" id="SSF46626">
    <property type="entry name" value="Cytochrome c"/>
    <property type="match status" value="4"/>
</dbReference>
<dbReference type="GO" id="GO:0009055">
    <property type="term" value="F:electron transfer activity"/>
    <property type="evidence" value="ECO:0007669"/>
    <property type="project" value="InterPro"/>
</dbReference>
<dbReference type="Proteomes" id="UP000279673">
    <property type="component" value="Unassembled WGS sequence"/>
</dbReference>
<feature type="chain" id="PRO_5019121878" evidence="7">
    <location>
        <begin position="23"/>
        <end position="560"/>
    </location>
</feature>
<evidence type="ECO:0000256" key="6">
    <source>
        <dbReference type="PROSITE-ProRule" id="PRU00433"/>
    </source>
</evidence>
<feature type="signal peptide" evidence="7">
    <location>
        <begin position="1"/>
        <end position="22"/>
    </location>
</feature>
<organism evidence="9 10">
    <name type="scientific">Paenirhodobacter hankyongi</name>
    <dbReference type="NCBI Taxonomy" id="2294033"/>
    <lineage>
        <taxon>Bacteria</taxon>
        <taxon>Pseudomonadati</taxon>
        <taxon>Pseudomonadota</taxon>
        <taxon>Alphaproteobacteria</taxon>
        <taxon>Rhodobacterales</taxon>
        <taxon>Rhodobacter group</taxon>
        <taxon>Paenirhodobacter</taxon>
    </lineage>
</organism>
<dbReference type="Gene3D" id="1.10.760.10">
    <property type="entry name" value="Cytochrome c-like domain"/>
    <property type="match status" value="4"/>
</dbReference>
<keyword evidence="1" id="KW-0813">Transport</keyword>
<dbReference type="GO" id="GO:0020037">
    <property type="term" value="F:heme binding"/>
    <property type="evidence" value="ECO:0007669"/>
    <property type="project" value="InterPro"/>
</dbReference>
<evidence type="ECO:0000256" key="7">
    <source>
        <dbReference type="SAM" id="SignalP"/>
    </source>
</evidence>
<evidence type="ECO:0000256" key="4">
    <source>
        <dbReference type="ARBA" id="ARBA00022982"/>
    </source>
</evidence>
<feature type="domain" description="Cytochrome c" evidence="8">
    <location>
        <begin position="122"/>
        <end position="214"/>
    </location>
</feature>
<keyword evidence="2 6" id="KW-0349">Heme</keyword>
<evidence type="ECO:0000259" key="8">
    <source>
        <dbReference type="PROSITE" id="PS51007"/>
    </source>
</evidence>
<keyword evidence="7" id="KW-0732">Signal</keyword>
<gene>
    <name evidence="9" type="ORF">DYS74_17270</name>
</gene>
<dbReference type="InterPro" id="IPR036909">
    <property type="entry name" value="Cyt_c-like_dom_sf"/>
</dbReference>
<dbReference type="Pfam" id="PF13442">
    <property type="entry name" value="Cytochrome_CBB3"/>
    <property type="match status" value="1"/>
</dbReference>
<keyword evidence="3 6" id="KW-0479">Metal-binding</keyword>
<reference evidence="9 10" key="1">
    <citation type="submission" date="2018-10" db="EMBL/GenBank/DDBJ databases">
        <title>Rhodobacter sp . BO-81.</title>
        <authorList>
            <person name="Im W.T."/>
        </authorList>
    </citation>
    <scope>NUCLEOTIDE SEQUENCE [LARGE SCALE GENOMIC DNA]</scope>
    <source>
        <strain evidence="9 10">BO-81</strain>
    </source>
</reference>
<dbReference type="Pfam" id="PF00034">
    <property type="entry name" value="Cytochrom_C"/>
    <property type="match status" value="1"/>
</dbReference>